<dbReference type="RefSeq" id="WP_041964680.1">
    <property type="nucleotide sequence ID" value="NZ_BASE01000018.1"/>
</dbReference>
<organism evidence="1 2">
    <name type="scientific">Mesobacillus selenatarsenatis (strain DSM 18680 / JCM 14380 / FERM P-15431 / SF-1)</name>
    <dbReference type="NCBI Taxonomy" id="1321606"/>
    <lineage>
        <taxon>Bacteria</taxon>
        <taxon>Bacillati</taxon>
        <taxon>Bacillota</taxon>
        <taxon>Bacilli</taxon>
        <taxon>Bacillales</taxon>
        <taxon>Bacillaceae</taxon>
        <taxon>Mesobacillus</taxon>
    </lineage>
</organism>
<accession>A0A0A8X151</accession>
<name>A0A0A8X151_MESS1</name>
<proteinExistence type="predicted"/>
<gene>
    <name evidence="1" type="ORF">SAMD00020551_0897</name>
</gene>
<dbReference type="EMBL" id="BASE01000018">
    <property type="protein sequence ID" value="GAM12762.1"/>
    <property type="molecule type" value="Genomic_DNA"/>
</dbReference>
<dbReference type="AlphaFoldDB" id="A0A0A8X151"/>
<evidence type="ECO:0000313" key="1">
    <source>
        <dbReference type="EMBL" id="GAM12762.1"/>
    </source>
</evidence>
<dbReference type="OrthoDB" id="2929115at2"/>
<sequence length="70" mass="7950">MKSFFDFIGRTEIEKYSRLSRNAETGGSDKEALFASAGGAEVSEFLGGDTRQLEKRRRLSNSDKRWRACQ</sequence>
<reference evidence="1 2" key="1">
    <citation type="submission" date="2013-06" db="EMBL/GenBank/DDBJ databases">
        <title>Whole genome shotgun sequence of Bacillus selenatarsenatis SF-1.</title>
        <authorList>
            <person name="Kuroda M."/>
            <person name="Sei K."/>
            <person name="Yamashita M."/>
            <person name="Ike M."/>
        </authorList>
    </citation>
    <scope>NUCLEOTIDE SEQUENCE [LARGE SCALE GENOMIC DNA]</scope>
    <source>
        <strain evidence="1 2">SF-1</strain>
    </source>
</reference>
<keyword evidence="2" id="KW-1185">Reference proteome</keyword>
<comment type="caution">
    <text evidence="1">The sequence shown here is derived from an EMBL/GenBank/DDBJ whole genome shotgun (WGS) entry which is preliminary data.</text>
</comment>
<dbReference type="Proteomes" id="UP000031014">
    <property type="component" value="Unassembled WGS sequence"/>
</dbReference>
<evidence type="ECO:0000313" key="2">
    <source>
        <dbReference type="Proteomes" id="UP000031014"/>
    </source>
</evidence>
<protein>
    <submittedName>
        <fullName evidence="1">Uncharacterized protein</fullName>
    </submittedName>
</protein>